<evidence type="ECO:0000256" key="1">
    <source>
        <dbReference type="ARBA" id="ARBA00004514"/>
    </source>
</evidence>
<dbReference type="InterPro" id="IPR000649">
    <property type="entry name" value="IF-2B-related"/>
</dbReference>
<evidence type="ECO:0000256" key="3">
    <source>
        <dbReference type="ARBA" id="ARBA00022490"/>
    </source>
</evidence>
<keyword evidence="3" id="KW-0963">Cytoplasm</keyword>
<dbReference type="AlphaFoldDB" id="F0VFE2"/>
<evidence type="ECO:0000313" key="11">
    <source>
        <dbReference type="EMBL" id="CBZ52436.1"/>
    </source>
</evidence>
<dbReference type="Gene3D" id="3.40.50.10470">
    <property type="entry name" value="Translation initiation factor eif-2b, domain 2"/>
    <property type="match status" value="2"/>
</dbReference>
<dbReference type="OrthoDB" id="10254737at2759"/>
<comment type="similarity">
    <text evidence="2 9">Belongs to the eIF-2B alpha/beta/delta subunits family.</text>
</comment>
<feature type="region of interest" description="Disordered" evidence="10">
    <location>
        <begin position="510"/>
        <end position="661"/>
    </location>
</feature>
<evidence type="ECO:0000313" key="12">
    <source>
        <dbReference type="EMBL" id="CEL66410.1"/>
    </source>
</evidence>
<dbReference type="InterPro" id="IPR037171">
    <property type="entry name" value="NagB/RpiA_transferase-like"/>
</dbReference>
<dbReference type="EMBL" id="LN714481">
    <property type="protein sequence ID" value="CEL66410.1"/>
    <property type="molecule type" value="Genomic_DNA"/>
</dbReference>
<feature type="compositionally biased region" description="Polar residues" evidence="10">
    <location>
        <begin position="579"/>
        <end position="591"/>
    </location>
</feature>
<accession>F0VFE2</accession>
<reference evidence="11" key="1">
    <citation type="submission" date="2011-02" db="EMBL/GenBank/DDBJ databases">
        <authorList>
            <person name="Aslett M."/>
        </authorList>
    </citation>
    <scope>NUCLEOTIDE SEQUENCE</scope>
    <source>
        <strain evidence="11">Liverpool</strain>
    </source>
</reference>
<reference evidence="11" key="2">
    <citation type="submission" date="2011-03" db="EMBL/GenBank/DDBJ databases">
        <title>Comparative genomics and transcriptomics of Neospora caninum and Toxoplasma gondii.</title>
        <authorList>
            <person name="Reid A.J."/>
            <person name="Sohal A."/>
            <person name="Harris D."/>
            <person name="Quail M."/>
            <person name="Sanders M."/>
            <person name="Berriman M."/>
            <person name="Wastling J.M."/>
            <person name="Pain A."/>
        </authorList>
    </citation>
    <scope>NUCLEOTIDE SEQUENCE</scope>
    <source>
        <strain evidence="11">Liverpool</strain>
    </source>
</reference>
<name>F0VFE2_NEOCL</name>
<evidence type="ECO:0000256" key="2">
    <source>
        <dbReference type="ARBA" id="ARBA00007251"/>
    </source>
</evidence>
<dbReference type="InParanoid" id="F0VFE2"/>
<dbReference type="GO" id="GO:0003743">
    <property type="term" value="F:translation initiation factor activity"/>
    <property type="evidence" value="ECO:0007669"/>
    <property type="project" value="UniProtKB-KW"/>
</dbReference>
<protein>
    <recommendedName>
        <fullName evidence="6">Translation initiation factor eIF2B subunit delta</fullName>
    </recommendedName>
    <alternativeName>
        <fullName evidence="7">eIF2B GDP-GTP exchange factor subunit delta</fullName>
    </alternativeName>
</protein>
<keyword evidence="4 12" id="KW-0396">Initiation factor</keyword>
<comment type="subunit">
    <text evidence="8">Component of the translation initiation factor 2B (eIF2B) complex which is a heterodecamer of two sets of five different subunits: alpha, beta, gamma, delta and epsilon. Subunits alpha, beta and delta comprise a regulatory subcomplex and subunits epsilon and gamma comprise a catalytic subcomplex. Within the complex, the hexameric regulatory complex resides at the center, with the two heterodimeric catalytic subcomplexes bound on opposite sides.</text>
</comment>
<gene>
    <name evidence="12" type="ORF">BN1204_022250</name>
    <name evidence="11" type="ORF">NCLIV_022250</name>
</gene>
<comment type="subcellular location">
    <subcellularLocation>
        <location evidence="1">Cytoplasm</location>
        <location evidence="1">Cytosol</location>
    </subcellularLocation>
</comment>
<keyword evidence="5" id="KW-0648">Protein biosynthesis</keyword>
<dbReference type="Proteomes" id="UP000007494">
    <property type="component" value="Chromosome VIIa"/>
</dbReference>
<evidence type="ECO:0000256" key="8">
    <source>
        <dbReference type="ARBA" id="ARBA00046432"/>
    </source>
</evidence>
<dbReference type="PANTHER" id="PTHR10233">
    <property type="entry name" value="TRANSLATION INITIATION FACTOR EIF-2B"/>
    <property type="match status" value="1"/>
</dbReference>
<proteinExistence type="inferred from homology"/>
<evidence type="ECO:0000256" key="6">
    <source>
        <dbReference type="ARBA" id="ARBA00044147"/>
    </source>
</evidence>
<dbReference type="RefSeq" id="XP_003882468.1">
    <property type="nucleotide sequence ID" value="XM_003882419.1"/>
</dbReference>
<reference evidence="13" key="3">
    <citation type="journal article" date="2012" name="PLoS Pathog.">
        <title>Comparative genomics of the apicomplexan parasites Toxoplasma gondii and Neospora caninum: Coccidia differing in host range and transmission strategy.</title>
        <authorList>
            <person name="Reid A.J."/>
            <person name="Vermont S.J."/>
            <person name="Cotton J.A."/>
            <person name="Harris D."/>
            <person name="Hill-Cawthorne G.A."/>
            <person name="Konen-Waisman S."/>
            <person name="Latham S.M."/>
            <person name="Mourier T."/>
            <person name="Norton R."/>
            <person name="Quail M.A."/>
            <person name="Sanders M."/>
            <person name="Shanmugam D."/>
            <person name="Sohal A."/>
            <person name="Wasmuth J.D."/>
            <person name="Brunk B."/>
            <person name="Grigg M.E."/>
            <person name="Howard J.C."/>
            <person name="Parkinson J."/>
            <person name="Roos D.S."/>
            <person name="Trees A.J."/>
            <person name="Berriman M."/>
            <person name="Pain A."/>
            <person name="Wastling J.M."/>
        </authorList>
    </citation>
    <scope>NUCLEOTIDE SEQUENCE [LARGE SCALE GENOMIC DNA]</scope>
    <source>
        <strain evidence="13">Liverpool</strain>
    </source>
</reference>
<evidence type="ECO:0000313" key="13">
    <source>
        <dbReference type="Proteomes" id="UP000007494"/>
    </source>
</evidence>
<feature type="compositionally biased region" description="Gly residues" evidence="10">
    <location>
        <begin position="143"/>
        <end position="154"/>
    </location>
</feature>
<reference evidence="12" key="4">
    <citation type="journal article" date="2015" name="PLoS ONE">
        <title>Comprehensive Evaluation of Toxoplasma gondii VEG and Neospora caninum LIV Genomes with Tachyzoite Stage Transcriptome and Proteome Defines Novel Transcript Features.</title>
        <authorList>
            <person name="Ramaprasad A."/>
            <person name="Mourier T."/>
            <person name="Naeem R."/>
            <person name="Malas T.B."/>
            <person name="Moussa E."/>
            <person name="Panigrahi A."/>
            <person name="Vermont S.J."/>
            <person name="Otto T.D."/>
            <person name="Wastling J."/>
            <person name="Pain A."/>
        </authorList>
    </citation>
    <scope>NUCLEOTIDE SEQUENCE</scope>
    <source>
        <strain evidence="12">Liverpool</strain>
    </source>
</reference>
<organism evidence="11 13">
    <name type="scientific">Neospora caninum (strain Liverpool)</name>
    <dbReference type="NCBI Taxonomy" id="572307"/>
    <lineage>
        <taxon>Eukaryota</taxon>
        <taxon>Sar</taxon>
        <taxon>Alveolata</taxon>
        <taxon>Apicomplexa</taxon>
        <taxon>Conoidasida</taxon>
        <taxon>Coccidia</taxon>
        <taxon>Eucoccidiorida</taxon>
        <taxon>Eimeriorina</taxon>
        <taxon>Sarcocystidae</taxon>
        <taxon>Neospora</taxon>
    </lineage>
</organism>
<feature type="compositionally biased region" description="Low complexity" evidence="10">
    <location>
        <begin position="25"/>
        <end position="60"/>
    </location>
</feature>
<feature type="region of interest" description="Disordered" evidence="10">
    <location>
        <begin position="110"/>
        <end position="162"/>
    </location>
</feature>
<dbReference type="VEuPathDB" id="ToxoDB:NCLIV_022250"/>
<evidence type="ECO:0000256" key="7">
    <source>
        <dbReference type="ARBA" id="ARBA00044356"/>
    </source>
</evidence>
<evidence type="ECO:0000256" key="9">
    <source>
        <dbReference type="RuleBase" id="RU003814"/>
    </source>
</evidence>
<dbReference type="PANTHER" id="PTHR10233:SF14">
    <property type="entry name" value="TRANSLATION INITIATION FACTOR EIF-2B SUBUNIT DELTA"/>
    <property type="match status" value="1"/>
</dbReference>
<evidence type="ECO:0000256" key="10">
    <source>
        <dbReference type="SAM" id="MobiDB-lite"/>
    </source>
</evidence>
<dbReference type="EMBL" id="FR823388">
    <property type="protein sequence ID" value="CBZ52436.1"/>
    <property type="molecule type" value="Genomic_DNA"/>
</dbReference>
<sequence length="714" mass="74012">MLTDGILPPSGGGAAHGGSTPEHVSMSTSPSSSSAISAASCLSSSSSPYSSSFSSAPASAPKDHHAVQSRRKADKTCVGGAQSVSSHLLSPVGGGASVACGGSGGPSVLSVTPASGSPGGNALPSQGPALPSPPGGSATNHHGPGGTLVGGAGRGQESNKALGSSVQCHSHLRFLSHLAPYDRSVIPMCSFTAEGVPILKRQQSRRQKGVNKRDEEVSLQTRVVMDFKQDQVHPAVIRIGLQMGKRRVTGTNARTVAMLTAFERFIEDYCPPPYEAIDKHLKIALDRQINFITHCRPHSLSMGGAIRWLKKRLSSYATMPLHDTKAALCSEISTFISQRILAATCAVADVFQEQLAEDGDCLLVYGKSTAVVRAVLQAKQRGRRFTVVVVDSHPHLAGQATARLFAAAGIEVTYTLINGLSYHMEDVTKVVLGAAAVLANAAVVNRAGAALVAMVGKRYAKPIFVLCESYKMFDRIVFDSCSFNELDDPELVWTTPASYSSAARARKAGGSESRFADSTRQYPRLSLLTPSSPPLPGDPLIRTSCASNSRKPHTGGSSATSTKVAAASPVSSQPSPSVTANGALSRQSNGQVEFPCSHSAGKHDGKNAALTPSASSQPLAVSPCGGEEESELRNTSKSKVAKGGGTGGIDPASAARQAAGENPSTSEVCVMNLCYDVTPAQFVDFVVIEDGIYPASNVPARVRGSGRAGGVAGD</sequence>
<feature type="compositionally biased region" description="Polar residues" evidence="10">
    <location>
        <begin position="610"/>
        <end position="619"/>
    </location>
</feature>
<dbReference type="SUPFAM" id="SSF100950">
    <property type="entry name" value="NagB/RpiA/CoA transferase-like"/>
    <property type="match status" value="1"/>
</dbReference>
<evidence type="ECO:0000256" key="4">
    <source>
        <dbReference type="ARBA" id="ARBA00022540"/>
    </source>
</evidence>
<feature type="compositionally biased region" description="Low complexity" evidence="10">
    <location>
        <begin position="557"/>
        <end position="578"/>
    </location>
</feature>
<dbReference type="Pfam" id="PF01008">
    <property type="entry name" value="IF-2B"/>
    <property type="match status" value="1"/>
</dbReference>
<dbReference type="InterPro" id="IPR042529">
    <property type="entry name" value="IF_2B-like_C"/>
</dbReference>
<dbReference type="eggNOG" id="KOG1467">
    <property type="taxonomic scope" value="Eukaryota"/>
</dbReference>
<dbReference type="GeneID" id="13444437"/>
<keyword evidence="13" id="KW-1185">Reference proteome</keyword>
<dbReference type="GO" id="GO:0005829">
    <property type="term" value="C:cytosol"/>
    <property type="evidence" value="ECO:0007669"/>
    <property type="project" value="UniProtKB-SubCell"/>
</dbReference>
<evidence type="ECO:0000256" key="5">
    <source>
        <dbReference type="ARBA" id="ARBA00022917"/>
    </source>
</evidence>
<feature type="region of interest" description="Disordered" evidence="10">
    <location>
        <begin position="1"/>
        <end position="78"/>
    </location>
</feature>
<dbReference type="OMA" id="QINFITH"/>